<keyword evidence="5 8" id="KW-0133">Cell shape</keyword>
<feature type="transmembrane region" description="Helical" evidence="9">
    <location>
        <begin position="133"/>
        <end position="152"/>
    </location>
</feature>
<evidence type="ECO:0000256" key="9">
    <source>
        <dbReference type="SAM" id="Phobius"/>
    </source>
</evidence>
<keyword evidence="11" id="KW-1185">Reference proteome</keyword>
<dbReference type="GO" id="GO:0008360">
    <property type="term" value="P:regulation of cell shape"/>
    <property type="evidence" value="ECO:0007669"/>
    <property type="project" value="UniProtKB-UniRule"/>
</dbReference>
<gene>
    <name evidence="10" type="ORF">CAL65_01210</name>
</gene>
<accession>A0A3E0X1B4</accession>
<dbReference type="InterPro" id="IPR026034">
    <property type="entry name" value="MreD_proteobac"/>
</dbReference>
<comment type="caution">
    <text evidence="10">The sequence shown here is derived from an EMBL/GenBank/DDBJ whole genome shotgun (WGS) entry which is preliminary data.</text>
</comment>
<reference evidence="11" key="1">
    <citation type="submission" date="2017-05" db="EMBL/GenBank/DDBJ databases">
        <authorList>
            <person name="Sharma S."/>
            <person name="Sidhu C."/>
            <person name="Pinnaka A.K."/>
        </authorList>
    </citation>
    <scope>NUCLEOTIDE SEQUENCE [LARGE SCALE GENOMIC DNA]</scope>
    <source>
        <strain evidence="11">AK93</strain>
    </source>
</reference>
<evidence type="ECO:0000256" key="1">
    <source>
        <dbReference type="ARBA" id="ARBA00004651"/>
    </source>
</evidence>
<dbReference type="NCBIfam" id="TIGR03426">
    <property type="entry name" value="shape_MreD"/>
    <property type="match status" value="1"/>
</dbReference>
<dbReference type="EMBL" id="NFZW01000001">
    <property type="protein sequence ID" value="RFA39443.1"/>
    <property type="molecule type" value="Genomic_DNA"/>
</dbReference>
<dbReference type="PIRSF" id="PIRSF018472">
    <property type="entry name" value="MreD_proteobac"/>
    <property type="match status" value="1"/>
</dbReference>
<dbReference type="Proteomes" id="UP000256763">
    <property type="component" value="Unassembled WGS sequence"/>
</dbReference>
<comment type="subcellular location">
    <subcellularLocation>
        <location evidence="8">Cell inner membrane</location>
    </subcellularLocation>
    <subcellularLocation>
        <location evidence="1">Cell membrane</location>
        <topology evidence="1">Multi-pass membrane protein</topology>
    </subcellularLocation>
</comment>
<evidence type="ECO:0000256" key="5">
    <source>
        <dbReference type="ARBA" id="ARBA00022960"/>
    </source>
</evidence>
<proteinExistence type="inferred from homology"/>
<comment type="function">
    <text evidence="8">Involved in formation of the rod shape of the cell. May also contribute to regulation of formation of penicillin-binding proteins.</text>
</comment>
<keyword evidence="4 9" id="KW-0812">Transmembrane</keyword>
<dbReference type="InterPro" id="IPR007227">
    <property type="entry name" value="Cell_shape_determining_MreD"/>
</dbReference>
<evidence type="ECO:0000256" key="4">
    <source>
        <dbReference type="ARBA" id="ARBA00022692"/>
    </source>
</evidence>
<feature type="transmembrane region" description="Helical" evidence="9">
    <location>
        <begin position="38"/>
        <end position="62"/>
    </location>
</feature>
<keyword evidence="6 9" id="KW-1133">Transmembrane helix</keyword>
<feature type="transmembrane region" description="Helical" evidence="9">
    <location>
        <begin position="12"/>
        <end position="31"/>
    </location>
</feature>
<dbReference type="RefSeq" id="WP_116300602.1">
    <property type="nucleotide sequence ID" value="NZ_NFZV01000001.1"/>
</dbReference>
<dbReference type="Pfam" id="PF04093">
    <property type="entry name" value="MreD"/>
    <property type="match status" value="1"/>
</dbReference>
<keyword evidence="8" id="KW-0997">Cell inner membrane</keyword>
<evidence type="ECO:0000256" key="3">
    <source>
        <dbReference type="ARBA" id="ARBA00022475"/>
    </source>
</evidence>
<dbReference type="OrthoDB" id="6647425at2"/>
<feature type="transmembrane region" description="Helical" evidence="9">
    <location>
        <begin position="100"/>
        <end position="121"/>
    </location>
</feature>
<evidence type="ECO:0000256" key="2">
    <source>
        <dbReference type="ARBA" id="ARBA00007776"/>
    </source>
</evidence>
<dbReference type="PANTHER" id="PTHR37484">
    <property type="entry name" value="ROD SHAPE-DETERMINING PROTEIN MRED"/>
    <property type="match status" value="1"/>
</dbReference>
<evidence type="ECO:0000313" key="11">
    <source>
        <dbReference type="Proteomes" id="UP000256763"/>
    </source>
</evidence>
<protein>
    <recommendedName>
        <fullName evidence="8">Rod shape-determining protein MreD</fullName>
    </recommendedName>
</protein>
<feature type="transmembrane region" description="Helical" evidence="9">
    <location>
        <begin position="68"/>
        <end position="88"/>
    </location>
</feature>
<sequence length="162" mass="18288">MSASGHQGGWTITASFVIALMLTVVPLPEWAAAARPQWVALVLIYWCMALPQRVGVGIGFIVGFMQDALLGSLLGQHALAFALLAFLTMKLHQRIRVFPLWQQALTVLVLLLLTQLILFWINGLVGRSPTSWTYWLAPFTGTVLWPWVFVLMRELRRNFNVR</sequence>
<comment type="similarity">
    <text evidence="2 8">Belongs to the MreD family.</text>
</comment>
<dbReference type="PANTHER" id="PTHR37484:SF1">
    <property type="entry name" value="ROD SHAPE-DETERMINING PROTEIN MRED"/>
    <property type="match status" value="1"/>
</dbReference>
<keyword evidence="3 8" id="KW-1003">Cell membrane</keyword>
<keyword evidence="7 8" id="KW-0472">Membrane</keyword>
<evidence type="ECO:0000256" key="8">
    <source>
        <dbReference type="PIRNR" id="PIRNR018472"/>
    </source>
</evidence>
<organism evidence="10 11">
    <name type="scientific">Alkalilimnicola ehrlichii</name>
    <dbReference type="NCBI Taxonomy" id="351052"/>
    <lineage>
        <taxon>Bacteria</taxon>
        <taxon>Pseudomonadati</taxon>
        <taxon>Pseudomonadota</taxon>
        <taxon>Gammaproteobacteria</taxon>
        <taxon>Chromatiales</taxon>
        <taxon>Ectothiorhodospiraceae</taxon>
        <taxon>Alkalilimnicola</taxon>
    </lineage>
</organism>
<evidence type="ECO:0000256" key="7">
    <source>
        <dbReference type="ARBA" id="ARBA00023136"/>
    </source>
</evidence>
<dbReference type="AlphaFoldDB" id="A0A3E0X1B4"/>
<evidence type="ECO:0000313" key="10">
    <source>
        <dbReference type="EMBL" id="RFA39443.1"/>
    </source>
</evidence>
<evidence type="ECO:0000256" key="6">
    <source>
        <dbReference type="ARBA" id="ARBA00022989"/>
    </source>
</evidence>
<dbReference type="GO" id="GO:0005886">
    <property type="term" value="C:plasma membrane"/>
    <property type="evidence" value="ECO:0007669"/>
    <property type="project" value="UniProtKB-SubCell"/>
</dbReference>
<name>A0A3E0X1B4_9GAMM</name>